<sequence length="53" mass="5812">MKTRPPSLSFKKKKRQKVERDEGERGGKKKNSSIRGIHRVSASAQGSGLTDSA</sequence>
<dbReference type="EMBL" id="GBXM01091381">
    <property type="protein sequence ID" value="JAH17196.1"/>
    <property type="molecule type" value="Transcribed_RNA"/>
</dbReference>
<protein>
    <submittedName>
        <fullName evidence="2">Uncharacterized protein</fullName>
    </submittedName>
</protein>
<reference evidence="2" key="2">
    <citation type="journal article" date="2015" name="Fish Shellfish Immunol.">
        <title>Early steps in the European eel (Anguilla anguilla)-Vibrio vulnificus interaction in the gills: Role of the RtxA13 toxin.</title>
        <authorList>
            <person name="Callol A."/>
            <person name="Pajuelo D."/>
            <person name="Ebbesson L."/>
            <person name="Teles M."/>
            <person name="MacKenzie S."/>
            <person name="Amaro C."/>
        </authorList>
    </citation>
    <scope>NUCLEOTIDE SEQUENCE</scope>
</reference>
<feature type="region of interest" description="Disordered" evidence="1">
    <location>
        <begin position="1"/>
        <end position="53"/>
    </location>
</feature>
<dbReference type="AlphaFoldDB" id="A0A0E9QJX1"/>
<organism evidence="2">
    <name type="scientific">Anguilla anguilla</name>
    <name type="common">European freshwater eel</name>
    <name type="synonym">Muraena anguilla</name>
    <dbReference type="NCBI Taxonomy" id="7936"/>
    <lineage>
        <taxon>Eukaryota</taxon>
        <taxon>Metazoa</taxon>
        <taxon>Chordata</taxon>
        <taxon>Craniata</taxon>
        <taxon>Vertebrata</taxon>
        <taxon>Euteleostomi</taxon>
        <taxon>Actinopterygii</taxon>
        <taxon>Neopterygii</taxon>
        <taxon>Teleostei</taxon>
        <taxon>Anguilliformes</taxon>
        <taxon>Anguillidae</taxon>
        <taxon>Anguilla</taxon>
    </lineage>
</organism>
<evidence type="ECO:0000313" key="2">
    <source>
        <dbReference type="EMBL" id="JAH17196.1"/>
    </source>
</evidence>
<feature type="compositionally biased region" description="Basic residues" evidence="1">
    <location>
        <begin position="27"/>
        <end position="38"/>
    </location>
</feature>
<proteinExistence type="predicted"/>
<accession>A0A0E9QJX1</accession>
<evidence type="ECO:0000256" key="1">
    <source>
        <dbReference type="SAM" id="MobiDB-lite"/>
    </source>
</evidence>
<reference evidence="2" key="1">
    <citation type="submission" date="2014-11" db="EMBL/GenBank/DDBJ databases">
        <authorList>
            <person name="Amaro Gonzalez C."/>
        </authorList>
    </citation>
    <scope>NUCLEOTIDE SEQUENCE</scope>
</reference>
<name>A0A0E9QJX1_ANGAN</name>
<feature type="compositionally biased region" description="Polar residues" evidence="1">
    <location>
        <begin position="42"/>
        <end position="53"/>
    </location>
</feature>